<dbReference type="GO" id="GO:0004177">
    <property type="term" value="F:aminopeptidase activity"/>
    <property type="evidence" value="ECO:0007669"/>
    <property type="project" value="UniProtKB-KW"/>
</dbReference>
<accession>L0A0V1</accession>
<dbReference type="InterPro" id="IPR011659">
    <property type="entry name" value="WD40"/>
</dbReference>
<dbReference type="AlphaFoldDB" id="L0A0V1"/>
<dbReference type="eggNOG" id="COG0823">
    <property type="taxonomic scope" value="Bacteria"/>
</dbReference>
<protein>
    <submittedName>
        <fullName evidence="4">Dipeptidyl aminopeptidase/acylaminoacyl peptidase</fullName>
    </submittedName>
</protein>
<dbReference type="GO" id="GO:0006508">
    <property type="term" value="P:proteolysis"/>
    <property type="evidence" value="ECO:0007669"/>
    <property type="project" value="InterPro"/>
</dbReference>
<dbReference type="SUPFAM" id="SSF53474">
    <property type="entry name" value="alpha/beta-Hydrolases"/>
    <property type="match status" value="1"/>
</dbReference>
<keyword evidence="4" id="KW-0031">Aminopeptidase</keyword>
<dbReference type="InterPro" id="IPR001375">
    <property type="entry name" value="Peptidase_S9_cat"/>
</dbReference>
<keyword evidence="1" id="KW-0378">Hydrolase</keyword>
<keyword evidence="5" id="KW-1185">Reference proteome</keyword>
<dbReference type="PRINTS" id="PR00862">
    <property type="entry name" value="PROLIGOPTASE"/>
</dbReference>
<keyword evidence="4" id="KW-0645">Protease</keyword>
<proteinExistence type="predicted"/>
<sequence>MTLTAPISIEELAGLPTITAVTASRSGNFAAFYWDKTGRFELYVLNLRSRELRQVTQGEAPKAPRAGFAWSPDERSIVFSKDHDGDERQALYVLDVQSGGVRALDHQPDSMDYVVDVHPDGRLLIASTRAGQLGTFAYDLQARENAWTQLTHFTAPASPVKWSPDGEHFLFNSNETEDFKNWDAYLARADGSGARRIFSQGVGSQDRVGAWHPDGKRVAVTSDASGSGRVGVLTLGSGEWRWLSPQESATDEQVGEFSPDGTLLSVLRNREATLLPVLYDLQSGEARELQLPPGVTSSAQFVLGGEKLLTLHSSGARRAELLLYDLKSDTYEVLLPAEYGTIDPAVFVEGEGVRYPTFDGQDVPAVLHVPRGAEGRRLPAMVHVHGGPTAQFFRGFDLYAQFLVSRGFVVLSPNIRGSTGYGVAWRDANLKDWGGGDLEDVIAGADYLRSLPFVDPERVGIFGGSFGGYMSYLAAVRKPDAFKVSVPIVGITDLHRLYEDNSRVMPQLGYYFRSMMGDPEADADLWRDRSAITHAANLRAKMLILHGANDPRCPLTQASLFREKLMELGRREGQAPEDDFEYHEFHDEGHGAGDIQGKIRMYTLLADFLERRL</sequence>
<dbReference type="InterPro" id="IPR011042">
    <property type="entry name" value="6-blade_b-propeller_TolB-like"/>
</dbReference>
<dbReference type="EMBL" id="CP003382">
    <property type="protein sequence ID" value="AFZ66807.1"/>
    <property type="molecule type" value="Genomic_DNA"/>
</dbReference>
<dbReference type="Gene3D" id="2.120.10.30">
    <property type="entry name" value="TolB, C-terminal domain"/>
    <property type="match status" value="1"/>
</dbReference>
<evidence type="ECO:0000313" key="4">
    <source>
        <dbReference type="EMBL" id="AFZ66807.1"/>
    </source>
</evidence>
<dbReference type="HOGENOM" id="CLU_008615_3_2_0"/>
<keyword evidence="2" id="KW-0720">Serine protease</keyword>
<evidence type="ECO:0000256" key="2">
    <source>
        <dbReference type="ARBA" id="ARBA00022825"/>
    </source>
</evidence>
<dbReference type="PANTHER" id="PTHR42776">
    <property type="entry name" value="SERINE PEPTIDASE S9 FAMILY MEMBER"/>
    <property type="match status" value="1"/>
</dbReference>
<dbReference type="SUPFAM" id="SSF82171">
    <property type="entry name" value="DPP6 N-terminal domain-like"/>
    <property type="match status" value="1"/>
</dbReference>
<evidence type="ECO:0000256" key="1">
    <source>
        <dbReference type="ARBA" id="ARBA00022801"/>
    </source>
</evidence>
<dbReference type="Gene3D" id="3.40.50.1820">
    <property type="entry name" value="alpha/beta hydrolase"/>
    <property type="match status" value="1"/>
</dbReference>
<dbReference type="GO" id="GO:0004252">
    <property type="term" value="F:serine-type endopeptidase activity"/>
    <property type="evidence" value="ECO:0007669"/>
    <property type="project" value="InterPro"/>
</dbReference>
<dbReference type="Pfam" id="PF07676">
    <property type="entry name" value="PD40"/>
    <property type="match status" value="1"/>
</dbReference>
<dbReference type="InterPro" id="IPR002470">
    <property type="entry name" value="Peptidase_S9A"/>
</dbReference>
<dbReference type="Gene3D" id="2.120.10.60">
    <property type="entry name" value="Tricorn protease N-terminal domain"/>
    <property type="match status" value="1"/>
</dbReference>
<organism evidence="4 5">
    <name type="scientific">Deinococcus peraridilitoris (strain DSM 19664 / LMG 22246 / CIP 109416 / KR-200)</name>
    <dbReference type="NCBI Taxonomy" id="937777"/>
    <lineage>
        <taxon>Bacteria</taxon>
        <taxon>Thermotogati</taxon>
        <taxon>Deinococcota</taxon>
        <taxon>Deinococci</taxon>
        <taxon>Deinococcales</taxon>
        <taxon>Deinococcaceae</taxon>
        <taxon>Deinococcus</taxon>
    </lineage>
</organism>
<dbReference type="KEGG" id="dpd:Deipe_1257"/>
<reference evidence="5" key="1">
    <citation type="submission" date="2012-03" db="EMBL/GenBank/DDBJ databases">
        <title>Complete sequence of chromosome of Deinococcus peraridilitoris DSM 19664.</title>
        <authorList>
            <person name="Lucas S."/>
            <person name="Copeland A."/>
            <person name="Lapidus A."/>
            <person name="Glavina del Rio T."/>
            <person name="Dalin E."/>
            <person name="Tice H."/>
            <person name="Bruce D."/>
            <person name="Goodwin L."/>
            <person name="Pitluck S."/>
            <person name="Peters L."/>
            <person name="Mikhailova N."/>
            <person name="Lu M."/>
            <person name="Kyrpides N."/>
            <person name="Mavromatis K."/>
            <person name="Ivanova N."/>
            <person name="Brettin T."/>
            <person name="Detter J.C."/>
            <person name="Han C."/>
            <person name="Larimer F."/>
            <person name="Land M."/>
            <person name="Hauser L."/>
            <person name="Markowitz V."/>
            <person name="Cheng J.-F."/>
            <person name="Hugenholtz P."/>
            <person name="Woyke T."/>
            <person name="Wu D."/>
            <person name="Pukall R."/>
            <person name="Steenblock K."/>
            <person name="Brambilla E."/>
            <person name="Klenk H.-P."/>
            <person name="Eisen J.A."/>
        </authorList>
    </citation>
    <scope>NUCLEOTIDE SEQUENCE [LARGE SCALE GENOMIC DNA]</scope>
    <source>
        <strain evidence="5">DSM 19664 / LMG 22246 / CIP 109416 / KR-200</strain>
    </source>
</reference>
<dbReference type="PATRIC" id="fig|937777.3.peg.1258"/>
<dbReference type="InterPro" id="IPR029058">
    <property type="entry name" value="AB_hydrolase_fold"/>
</dbReference>
<feature type="domain" description="Peptidase S9 prolyl oligopeptidase catalytic" evidence="3">
    <location>
        <begin position="396"/>
        <end position="612"/>
    </location>
</feature>
<dbReference type="Proteomes" id="UP000010467">
    <property type="component" value="Chromosome"/>
</dbReference>
<dbReference type="RefSeq" id="WP_015235115.1">
    <property type="nucleotide sequence ID" value="NC_019793.1"/>
</dbReference>
<evidence type="ECO:0000313" key="5">
    <source>
        <dbReference type="Proteomes" id="UP000010467"/>
    </source>
</evidence>
<evidence type="ECO:0000259" key="3">
    <source>
        <dbReference type="Pfam" id="PF00326"/>
    </source>
</evidence>
<dbReference type="PANTHER" id="PTHR42776:SF27">
    <property type="entry name" value="DIPEPTIDYL PEPTIDASE FAMILY MEMBER 6"/>
    <property type="match status" value="1"/>
</dbReference>
<gene>
    <name evidence="4" type="ordered locus">Deipe_1257</name>
</gene>
<dbReference type="STRING" id="937777.Deipe_1257"/>
<name>L0A0V1_DEIPD</name>
<dbReference type="Pfam" id="PF00326">
    <property type="entry name" value="Peptidase_S9"/>
    <property type="match status" value="1"/>
</dbReference>
<dbReference type="eggNOG" id="COG1506">
    <property type="taxonomic scope" value="Bacteria"/>
</dbReference>